<dbReference type="GO" id="GO:0004527">
    <property type="term" value="F:exonuclease activity"/>
    <property type="evidence" value="ECO:0000318"/>
    <property type="project" value="GO_Central"/>
</dbReference>
<comment type="subcellular location">
    <subcellularLocation>
        <location evidence="1">Nucleus</location>
    </subcellularLocation>
</comment>
<evidence type="ECO:0000256" key="7">
    <source>
        <dbReference type="SAM" id="MobiDB-lite"/>
    </source>
</evidence>
<accession>A0A7M7NTE7</accession>
<dbReference type="EnsemblMetazoa" id="XM_030984602">
    <property type="protein sequence ID" value="XP_030840462"/>
    <property type="gene ID" value="LOC594475"/>
</dbReference>
<feature type="region of interest" description="Disordered" evidence="7">
    <location>
        <begin position="39"/>
        <end position="82"/>
    </location>
</feature>
<dbReference type="Proteomes" id="UP000007110">
    <property type="component" value="Unassembled WGS sequence"/>
</dbReference>
<name>A0A7M7NTE7_STRPU</name>
<proteinExistence type="inferred from homology"/>
<dbReference type="Gene3D" id="3.30.420.10">
    <property type="entry name" value="Ribonuclease H-like superfamily/Ribonuclease H"/>
    <property type="match status" value="1"/>
</dbReference>
<dbReference type="OMA" id="DITINME"/>
<keyword evidence="10" id="KW-1185">Reference proteome</keyword>
<dbReference type="PANTHER" id="PTHR12801:SF158">
    <property type="entry name" value="RNA EXONUCLEASE 4"/>
    <property type="match status" value="1"/>
</dbReference>
<dbReference type="AlphaFoldDB" id="A0A7M7NTE7"/>
<dbReference type="SUPFAM" id="SSF53098">
    <property type="entry name" value="Ribonuclease H-like"/>
    <property type="match status" value="1"/>
</dbReference>
<evidence type="ECO:0000259" key="8">
    <source>
        <dbReference type="SMART" id="SM00479"/>
    </source>
</evidence>
<evidence type="ECO:0000256" key="3">
    <source>
        <dbReference type="ARBA" id="ARBA00022722"/>
    </source>
</evidence>
<dbReference type="GO" id="GO:0006308">
    <property type="term" value="P:DNA catabolic process"/>
    <property type="evidence" value="ECO:0000318"/>
    <property type="project" value="GO_Central"/>
</dbReference>
<evidence type="ECO:0000256" key="2">
    <source>
        <dbReference type="ARBA" id="ARBA00006357"/>
    </source>
</evidence>
<evidence type="ECO:0000313" key="10">
    <source>
        <dbReference type="Proteomes" id="UP000007110"/>
    </source>
</evidence>
<protein>
    <recommendedName>
        <fullName evidence="8">Exonuclease domain-containing protein</fullName>
    </recommendedName>
</protein>
<keyword evidence="3" id="KW-0540">Nuclease</keyword>
<dbReference type="Pfam" id="PF00929">
    <property type="entry name" value="RNase_T"/>
    <property type="match status" value="1"/>
</dbReference>
<evidence type="ECO:0000256" key="5">
    <source>
        <dbReference type="ARBA" id="ARBA00022839"/>
    </source>
</evidence>
<dbReference type="InterPro" id="IPR036397">
    <property type="entry name" value="RNaseH_sf"/>
</dbReference>
<evidence type="ECO:0000313" key="9">
    <source>
        <dbReference type="EnsemblMetazoa" id="XP_030840462"/>
    </source>
</evidence>
<dbReference type="SMART" id="SM00479">
    <property type="entry name" value="EXOIII"/>
    <property type="match status" value="1"/>
</dbReference>
<dbReference type="OrthoDB" id="3996471at2759"/>
<dbReference type="InterPro" id="IPR013520">
    <property type="entry name" value="Ribonucl_H"/>
</dbReference>
<dbReference type="RefSeq" id="XP_030840462.1">
    <property type="nucleotide sequence ID" value="XM_030984602.1"/>
</dbReference>
<dbReference type="InterPro" id="IPR034922">
    <property type="entry name" value="REX1-like_exo"/>
</dbReference>
<evidence type="ECO:0000256" key="4">
    <source>
        <dbReference type="ARBA" id="ARBA00022801"/>
    </source>
</evidence>
<dbReference type="InterPro" id="IPR047021">
    <property type="entry name" value="REXO1/3/4-like"/>
</dbReference>
<dbReference type="GO" id="GO:0010629">
    <property type="term" value="P:negative regulation of gene expression"/>
    <property type="evidence" value="ECO:0007669"/>
    <property type="project" value="UniProtKB-ARBA"/>
</dbReference>
<dbReference type="GeneID" id="594475"/>
<dbReference type="InParanoid" id="A0A7M7NTE7"/>
<reference evidence="9" key="2">
    <citation type="submission" date="2021-01" db="UniProtKB">
        <authorList>
            <consortium name="EnsemblMetazoa"/>
        </authorList>
    </citation>
    <scope>IDENTIFICATION</scope>
</reference>
<keyword evidence="5" id="KW-0269">Exonuclease</keyword>
<keyword evidence="4" id="KW-0378">Hydrolase</keyword>
<dbReference type="FunFam" id="3.30.420.10:FF:000031">
    <property type="entry name" value="RNA exonuclease 1"/>
    <property type="match status" value="1"/>
</dbReference>
<dbReference type="GO" id="GO:0003676">
    <property type="term" value="F:nucleic acid binding"/>
    <property type="evidence" value="ECO:0007669"/>
    <property type="project" value="InterPro"/>
</dbReference>
<keyword evidence="6" id="KW-0539">Nucleus</keyword>
<evidence type="ECO:0000256" key="1">
    <source>
        <dbReference type="ARBA" id="ARBA00004123"/>
    </source>
</evidence>
<feature type="compositionally biased region" description="Polar residues" evidence="7">
    <location>
        <begin position="39"/>
        <end position="48"/>
    </location>
</feature>
<organism evidence="9 10">
    <name type="scientific">Strongylocentrotus purpuratus</name>
    <name type="common">Purple sea urchin</name>
    <dbReference type="NCBI Taxonomy" id="7668"/>
    <lineage>
        <taxon>Eukaryota</taxon>
        <taxon>Metazoa</taxon>
        <taxon>Echinodermata</taxon>
        <taxon>Eleutherozoa</taxon>
        <taxon>Echinozoa</taxon>
        <taxon>Echinoidea</taxon>
        <taxon>Euechinoidea</taxon>
        <taxon>Echinacea</taxon>
        <taxon>Camarodonta</taxon>
        <taxon>Echinidea</taxon>
        <taxon>Strongylocentrotidae</taxon>
        <taxon>Strongylocentrotus</taxon>
    </lineage>
</organism>
<dbReference type="CDD" id="cd06145">
    <property type="entry name" value="REX1_like"/>
    <property type="match status" value="1"/>
</dbReference>
<evidence type="ECO:0000256" key="6">
    <source>
        <dbReference type="ARBA" id="ARBA00023242"/>
    </source>
</evidence>
<dbReference type="GO" id="GO:0005634">
    <property type="term" value="C:nucleus"/>
    <property type="evidence" value="ECO:0000318"/>
    <property type="project" value="GO_Central"/>
</dbReference>
<comment type="similarity">
    <text evidence="2">Belongs to the REXO1/REXO3 family.</text>
</comment>
<dbReference type="KEGG" id="spu:594475"/>
<dbReference type="PANTHER" id="PTHR12801">
    <property type="entry name" value="RNA EXONUCLEASE REXO1 / RECO3 FAMILY MEMBER-RELATED"/>
    <property type="match status" value="1"/>
</dbReference>
<feature type="domain" description="Exonuclease" evidence="8">
    <location>
        <begin position="346"/>
        <end position="502"/>
    </location>
</feature>
<dbReference type="GO" id="GO:0006396">
    <property type="term" value="P:RNA processing"/>
    <property type="evidence" value="ECO:0000318"/>
    <property type="project" value="GO_Central"/>
</dbReference>
<dbReference type="InterPro" id="IPR012337">
    <property type="entry name" value="RNaseH-like_sf"/>
</dbReference>
<sequence>MHSAHRDTSAQICKEIYIGNVRIPFRRISITHAGLTSSKMGVAENSTKPSRKRKSAAIVTSSKQDEEEPSGKKQKKKEKTVVAQAVNREETISDAVPSPKREHKYSAEETAEWKKRKVYFQKMKMQQPKLFLNENTPKMNGNHIANNGSSTEKSVDSPKIKVPTIFKRKDPITLTEVLYLLQYGLLGNSASFPPSWCKLLRVGKIKKVVFIILNGVTSRIYRRKRHCFPNIASKSLSTKVIPALSYFAMLQDVLSTVKSNTKFSLHKHRIIAAMKYEKAVKENQVEEELKLIEGKAENGIVDGAPQPGKTHYLVSREEMESRGYPRPGDEGCVHTRIVEQVTDQSPIIGIDCEMVITTAGTELARVSLTDDKGKMLYNSLVKPINPVRDYVTRYSGITKKLLEPVETRLADAQKAVIDVLPRDAILVGQGLENDLRALKIYHPHCVDTSNMFTASGRRVKLKLLAKEYLNRDIQCGTAGHDSVEDAAAAMDLFKLKLAKGDKLRTYYRECNAGPVFAARESIFEIAQEQGKKVTAVDTRFTLKKFKKEPVSCNVCFNDKEICKKACNALSTSDFVYMQFHGYNNLTQGNTVDEADTETTLSLMDERVGTVLDALPDNSLHVILMPGTTEMRKVKDPKRGDYKMRHGRCVIGLKLEEITYPGNR</sequence>
<reference evidence="10" key="1">
    <citation type="submission" date="2015-02" db="EMBL/GenBank/DDBJ databases">
        <title>Genome sequencing for Strongylocentrotus purpuratus.</title>
        <authorList>
            <person name="Murali S."/>
            <person name="Liu Y."/>
            <person name="Vee V."/>
            <person name="English A."/>
            <person name="Wang M."/>
            <person name="Skinner E."/>
            <person name="Han Y."/>
            <person name="Muzny D.M."/>
            <person name="Worley K.C."/>
            <person name="Gibbs R.A."/>
        </authorList>
    </citation>
    <scope>NUCLEOTIDE SEQUENCE</scope>
</reference>